<evidence type="ECO:0000313" key="4">
    <source>
        <dbReference type="EMBL" id="NYD71198.1"/>
    </source>
</evidence>
<accession>A0A852SQJ8</accession>
<dbReference type="GO" id="GO:0000160">
    <property type="term" value="P:phosphorelay signal transduction system"/>
    <property type="evidence" value="ECO:0007669"/>
    <property type="project" value="InterPro"/>
</dbReference>
<dbReference type="PANTHER" id="PTHR44591:SF3">
    <property type="entry name" value="RESPONSE REGULATORY DOMAIN-CONTAINING PROTEIN"/>
    <property type="match status" value="1"/>
</dbReference>
<dbReference type="Pfam" id="PF00072">
    <property type="entry name" value="Response_reg"/>
    <property type="match status" value="1"/>
</dbReference>
<feature type="modified residue" description="4-aspartylphosphate" evidence="2">
    <location>
        <position position="52"/>
    </location>
</feature>
<proteinExistence type="predicted"/>
<dbReference type="Gene3D" id="3.40.50.2300">
    <property type="match status" value="1"/>
</dbReference>
<evidence type="ECO:0000313" key="5">
    <source>
        <dbReference type="Proteomes" id="UP000549913"/>
    </source>
</evidence>
<feature type="domain" description="Response regulatory" evidence="3">
    <location>
        <begin position="2"/>
        <end position="119"/>
    </location>
</feature>
<keyword evidence="5" id="KW-1185">Reference proteome</keyword>
<dbReference type="SMART" id="SM00448">
    <property type="entry name" value="REC"/>
    <property type="match status" value="1"/>
</dbReference>
<dbReference type="EMBL" id="JACCBM010000001">
    <property type="protein sequence ID" value="NYD71198.1"/>
    <property type="molecule type" value="Genomic_DNA"/>
</dbReference>
<comment type="caution">
    <text evidence="4">The sequence shown here is derived from an EMBL/GenBank/DDBJ whole genome shotgun (WGS) entry which is preliminary data.</text>
</comment>
<evidence type="ECO:0000256" key="2">
    <source>
        <dbReference type="PROSITE-ProRule" id="PRU00169"/>
    </source>
</evidence>
<evidence type="ECO:0000259" key="3">
    <source>
        <dbReference type="PROSITE" id="PS50110"/>
    </source>
</evidence>
<dbReference type="RefSeq" id="WP_179548203.1">
    <property type="nucleotide sequence ID" value="NZ_BSEW01000002.1"/>
</dbReference>
<dbReference type="InterPro" id="IPR011006">
    <property type="entry name" value="CheY-like_superfamily"/>
</dbReference>
<dbReference type="Proteomes" id="UP000549913">
    <property type="component" value="Unassembled WGS sequence"/>
</dbReference>
<organism evidence="4 5">
    <name type="scientific">Herbiconiux flava</name>
    <dbReference type="NCBI Taxonomy" id="881268"/>
    <lineage>
        <taxon>Bacteria</taxon>
        <taxon>Bacillati</taxon>
        <taxon>Actinomycetota</taxon>
        <taxon>Actinomycetes</taxon>
        <taxon>Micrococcales</taxon>
        <taxon>Microbacteriaceae</taxon>
        <taxon>Herbiconiux</taxon>
    </lineage>
</organism>
<dbReference type="PANTHER" id="PTHR44591">
    <property type="entry name" value="STRESS RESPONSE REGULATOR PROTEIN 1"/>
    <property type="match status" value="1"/>
</dbReference>
<dbReference type="AlphaFoldDB" id="A0A852SQJ8"/>
<dbReference type="InterPro" id="IPR050595">
    <property type="entry name" value="Bact_response_regulator"/>
</dbReference>
<dbReference type="CDD" id="cd17546">
    <property type="entry name" value="REC_hyHK_CKI1_RcsC-like"/>
    <property type="match status" value="1"/>
</dbReference>
<protein>
    <submittedName>
        <fullName evidence="4">CheY-like chemotaxis protein</fullName>
    </submittedName>
</protein>
<sequence>MKVLIADDDADLRDLVSIAVEKAGYEVAAAVGDGLSAWEALKADEIDLAVLDISMPGLTGLELVERIRADDELREQHVLIITANAQPSTAEAVHLAGANGLITKPFQVRELVDFMRGVADRV</sequence>
<dbReference type="PROSITE" id="PS50110">
    <property type="entry name" value="RESPONSE_REGULATORY"/>
    <property type="match status" value="1"/>
</dbReference>
<name>A0A852SQJ8_9MICO</name>
<dbReference type="SUPFAM" id="SSF52172">
    <property type="entry name" value="CheY-like"/>
    <property type="match status" value="1"/>
</dbReference>
<dbReference type="InterPro" id="IPR001789">
    <property type="entry name" value="Sig_transdc_resp-reg_receiver"/>
</dbReference>
<evidence type="ECO:0000256" key="1">
    <source>
        <dbReference type="ARBA" id="ARBA00022553"/>
    </source>
</evidence>
<keyword evidence="1 2" id="KW-0597">Phosphoprotein</keyword>
<gene>
    <name evidence="4" type="ORF">BJ984_002356</name>
</gene>
<reference evidence="4 5" key="1">
    <citation type="submission" date="2020-07" db="EMBL/GenBank/DDBJ databases">
        <title>Sequencing the genomes of 1000 actinobacteria strains.</title>
        <authorList>
            <person name="Klenk H.-P."/>
        </authorList>
    </citation>
    <scope>NUCLEOTIDE SEQUENCE [LARGE SCALE GENOMIC DNA]</scope>
    <source>
        <strain evidence="4 5">DSM 26474</strain>
    </source>
</reference>